<evidence type="ECO:0000256" key="5">
    <source>
        <dbReference type="ARBA" id="ARBA00023002"/>
    </source>
</evidence>
<dbReference type="STRING" id="1423739.FC85_GL000233"/>
<keyword evidence="5" id="KW-0560">Oxidoreductase</keyword>
<dbReference type="PATRIC" id="fig|1423739.3.peg.244"/>
<dbReference type="InterPro" id="IPR004136">
    <property type="entry name" value="NMO"/>
</dbReference>
<sequence length="336" mass="36576">MSITWEAFKNRMVRLMMTKQVSDLLKIQYPIIQAPMAWLTDAKLVAAVGEAGGLGILGPNAGQDELTSDPVETAERMRQEIIKVRQLTDRPFGVMVATPRPGERIADNVFTREMLKMLFEAQVHYFAVVGSVNAELFDLIKAHHGLIIYRALTPTVADAKQAESLGADLIVATGRDEGGLLPAREYGTFTVVPAIVDAVSVPVLAAGGVNDRRGVKAAFALGAQGVYVGTRFMVTRESPLAKSAKQLIVDSTYDQVAEVSLDQRSITTKLARQFAQAFQQPSRRMNMDSKINQAGGLRPAMRLGNLDEGIVEVNTGIDTIHDVPTVAELVERLMTD</sequence>
<accession>A0A0R1SAF8</accession>
<keyword evidence="4" id="KW-0288">FMN</keyword>
<evidence type="ECO:0000313" key="7">
    <source>
        <dbReference type="Proteomes" id="UP000052013"/>
    </source>
</evidence>
<proteinExistence type="predicted"/>
<comment type="function">
    <text evidence="1">Nitronate monooxygenase that uses molecular oxygen to catalyze the oxidative denitrification of alkyl nitronates. Acts on propionate 3-nitronate (P3N), the presumed physiological substrate. Probably functions in the detoxification of P3N, a metabolic poison produced by plants and fungi as a defense mechanism.</text>
</comment>
<comment type="caution">
    <text evidence="6">The sequence shown here is derived from an EMBL/GenBank/DDBJ whole genome shotgun (WGS) entry which is preliminary data.</text>
</comment>
<dbReference type="SUPFAM" id="SSF51412">
    <property type="entry name" value="Inosine monophosphate dehydrogenase (IMPDH)"/>
    <property type="match status" value="1"/>
</dbReference>
<reference evidence="6 7" key="1">
    <citation type="journal article" date="2015" name="Genome Announc.">
        <title>Expanding the biotechnology potential of lactobacilli through comparative genomics of 213 strains and associated genera.</title>
        <authorList>
            <person name="Sun Z."/>
            <person name="Harris H.M."/>
            <person name="McCann A."/>
            <person name="Guo C."/>
            <person name="Argimon S."/>
            <person name="Zhang W."/>
            <person name="Yang X."/>
            <person name="Jeffery I.B."/>
            <person name="Cooney J.C."/>
            <person name="Kagawa T.F."/>
            <person name="Liu W."/>
            <person name="Song Y."/>
            <person name="Salvetti E."/>
            <person name="Wrobel A."/>
            <person name="Rasinkangas P."/>
            <person name="Parkhill J."/>
            <person name="Rea M.C."/>
            <person name="O'Sullivan O."/>
            <person name="Ritari J."/>
            <person name="Douillard F.P."/>
            <person name="Paul Ross R."/>
            <person name="Yang R."/>
            <person name="Briner A.E."/>
            <person name="Felis G.E."/>
            <person name="de Vos W.M."/>
            <person name="Barrangou R."/>
            <person name="Klaenhammer T.R."/>
            <person name="Caufield P.W."/>
            <person name="Cui Y."/>
            <person name="Zhang H."/>
            <person name="O'Toole P.W."/>
        </authorList>
    </citation>
    <scope>NUCLEOTIDE SEQUENCE [LARGE SCALE GENOMIC DNA]</scope>
    <source>
        <strain evidence="6 7">DSM 14421</strain>
    </source>
</reference>
<keyword evidence="3" id="KW-0285">Flavoprotein</keyword>
<dbReference type="EMBL" id="AZEY01000068">
    <property type="protein sequence ID" value="KRL65406.1"/>
    <property type="molecule type" value="Genomic_DNA"/>
</dbReference>
<dbReference type="InterPro" id="IPR013785">
    <property type="entry name" value="Aldolase_TIM"/>
</dbReference>
<dbReference type="AlphaFoldDB" id="A0A0R1SAF8"/>
<evidence type="ECO:0000256" key="1">
    <source>
        <dbReference type="ARBA" id="ARBA00003535"/>
    </source>
</evidence>
<organism evidence="6 7">
    <name type="scientific">Lentilactobacillus diolivorans DSM 14421</name>
    <dbReference type="NCBI Taxonomy" id="1423739"/>
    <lineage>
        <taxon>Bacteria</taxon>
        <taxon>Bacillati</taxon>
        <taxon>Bacillota</taxon>
        <taxon>Bacilli</taxon>
        <taxon>Lactobacillales</taxon>
        <taxon>Lactobacillaceae</taxon>
        <taxon>Lentilactobacillus</taxon>
    </lineage>
</organism>
<evidence type="ECO:0000313" key="6">
    <source>
        <dbReference type="EMBL" id="KRL65406.1"/>
    </source>
</evidence>
<protein>
    <recommendedName>
        <fullName evidence="2">Probable nitronate monooxygenase</fullName>
    </recommendedName>
</protein>
<evidence type="ECO:0000256" key="2">
    <source>
        <dbReference type="ARBA" id="ARBA00013457"/>
    </source>
</evidence>
<dbReference type="CDD" id="cd04730">
    <property type="entry name" value="NPD_like"/>
    <property type="match status" value="1"/>
</dbReference>
<dbReference type="Gene3D" id="3.20.20.70">
    <property type="entry name" value="Aldolase class I"/>
    <property type="match status" value="1"/>
</dbReference>
<evidence type="ECO:0000256" key="3">
    <source>
        <dbReference type="ARBA" id="ARBA00022630"/>
    </source>
</evidence>
<dbReference type="GO" id="GO:0018580">
    <property type="term" value="F:nitronate monooxygenase activity"/>
    <property type="evidence" value="ECO:0007669"/>
    <property type="project" value="InterPro"/>
</dbReference>
<dbReference type="Proteomes" id="UP000052013">
    <property type="component" value="Unassembled WGS sequence"/>
</dbReference>
<dbReference type="Pfam" id="PF03060">
    <property type="entry name" value="NMO"/>
    <property type="match status" value="1"/>
</dbReference>
<dbReference type="PANTHER" id="PTHR32332">
    <property type="entry name" value="2-NITROPROPANE DIOXYGENASE"/>
    <property type="match status" value="1"/>
</dbReference>
<evidence type="ECO:0000256" key="4">
    <source>
        <dbReference type="ARBA" id="ARBA00022643"/>
    </source>
</evidence>
<name>A0A0R1SAF8_9LACO</name>
<gene>
    <name evidence="6" type="ORF">FC85_GL000233</name>
</gene>